<evidence type="ECO:0000313" key="2">
    <source>
        <dbReference type="Proteomes" id="UP000788993"/>
    </source>
</evidence>
<proteinExistence type="predicted"/>
<keyword evidence="2" id="KW-1185">Reference proteome</keyword>
<sequence length="82" mass="9591">MVRLEKSLSKSCDEDGLYTVERSSKCWIRLTEPRLLYFIFILKMFSKLIKNLTMIIKMSRSSCESMDNFIKKLRSTIPSSSS</sequence>
<reference evidence="1" key="1">
    <citation type="journal article" date="2021" name="Open Biol.">
        <title>Shared evolutionary footprints suggest mitochondrial oxidative damage underlies multiple complex I losses in fungi.</title>
        <authorList>
            <person name="Schikora-Tamarit M.A."/>
            <person name="Marcet-Houben M."/>
            <person name="Nosek J."/>
            <person name="Gabaldon T."/>
        </authorList>
    </citation>
    <scope>NUCLEOTIDE SEQUENCE</scope>
    <source>
        <strain evidence="1">NCAIM Y.01608</strain>
    </source>
</reference>
<evidence type="ECO:0000313" key="1">
    <source>
        <dbReference type="EMBL" id="KAH3665082.1"/>
    </source>
</evidence>
<accession>A0A9P8P517</accession>
<dbReference type="Proteomes" id="UP000788993">
    <property type="component" value="Unassembled WGS sequence"/>
</dbReference>
<organism evidence="1 2">
    <name type="scientific">Ogataea polymorpha</name>
    <dbReference type="NCBI Taxonomy" id="460523"/>
    <lineage>
        <taxon>Eukaryota</taxon>
        <taxon>Fungi</taxon>
        <taxon>Dikarya</taxon>
        <taxon>Ascomycota</taxon>
        <taxon>Saccharomycotina</taxon>
        <taxon>Pichiomycetes</taxon>
        <taxon>Pichiales</taxon>
        <taxon>Pichiaceae</taxon>
        <taxon>Ogataea</taxon>
    </lineage>
</organism>
<gene>
    <name evidence="1" type="ORF">OGATHE_003897</name>
</gene>
<name>A0A9P8P517_9ASCO</name>
<protein>
    <submittedName>
        <fullName evidence="1">Uncharacterized protein</fullName>
    </submittedName>
</protein>
<reference evidence="1" key="2">
    <citation type="submission" date="2021-01" db="EMBL/GenBank/DDBJ databases">
        <authorList>
            <person name="Schikora-Tamarit M.A."/>
        </authorList>
    </citation>
    <scope>NUCLEOTIDE SEQUENCE</scope>
    <source>
        <strain evidence="1">NCAIM Y.01608</strain>
    </source>
</reference>
<comment type="caution">
    <text evidence="1">The sequence shown here is derived from an EMBL/GenBank/DDBJ whole genome shotgun (WGS) entry which is preliminary data.</text>
</comment>
<dbReference type="AlphaFoldDB" id="A0A9P8P517"/>
<dbReference type="EMBL" id="JAEUBD010001178">
    <property type="protein sequence ID" value="KAH3665082.1"/>
    <property type="molecule type" value="Genomic_DNA"/>
</dbReference>